<feature type="compositionally biased region" description="Basic residues" evidence="2">
    <location>
        <begin position="282"/>
        <end position="309"/>
    </location>
</feature>
<feature type="region of interest" description="Disordered" evidence="2">
    <location>
        <begin position="265"/>
        <end position="309"/>
    </location>
</feature>
<reference evidence="3" key="1">
    <citation type="journal article" date="2013" name="Genetics">
        <title>The draft genome and transcriptome of Panagrellus redivivus are shaped by the harsh demands of a free-living lifestyle.</title>
        <authorList>
            <person name="Srinivasan J."/>
            <person name="Dillman A.R."/>
            <person name="Macchietto M.G."/>
            <person name="Heikkinen L."/>
            <person name="Lakso M."/>
            <person name="Fracchia K.M."/>
            <person name="Antoshechkin I."/>
            <person name="Mortazavi A."/>
            <person name="Wong G."/>
            <person name="Sternberg P.W."/>
        </authorList>
    </citation>
    <scope>NUCLEOTIDE SEQUENCE [LARGE SCALE GENOMIC DNA]</scope>
    <source>
        <strain evidence="3">MT8872</strain>
    </source>
</reference>
<sequence>MTDPEAFSSIVEDCLKTSTEALAELKKFKSYIAETAPQTTDGISFYDVKNREMLAYLTDISYLMTKMAVGDSIEGDTAVDRLLKRRVVLEKIRPIEAKLRPQVDRLIGAKKTPGEGGESAMRARLDQFVIDDDADDDDAANGDEDKEDDDKNKKYVPPKIRALQYEGDEFEKEARRQERIRKRMNQSSLIRDLHAQYSEAPEEVFDDYRERESKSEADRRRYEESHMVRLQVTKKERVAESKKRQLNDLDTLLNFGDYMADGLKIDRKRKHEGGRPNGKGGKGGKGRPNGKRPKKGPPAKKRKTGGRRK</sequence>
<name>A0A7E4V2H5_PANRE</name>
<comment type="similarity">
    <text evidence="1">Belongs to the SAS10 family.</text>
</comment>
<keyword evidence="3" id="KW-1185">Reference proteome</keyword>
<dbReference type="WBParaSite" id="Pan_g15762.t1">
    <property type="protein sequence ID" value="Pan_g15762.t1"/>
    <property type="gene ID" value="Pan_g15762"/>
</dbReference>
<evidence type="ECO:0000313" key="3">
    <source>
        <dbReference type="Proteomes" id="UP000492821"/>
    </source>
</evidence>
<feature type="region of interest" description="Disordered" evidence="2">
    <location>
        <begin position="192"/>
        <end position="224"/>
    </location>
</feature>
<dbReference type="PANTHER" id="PTHR13237:SF9">
    <property type="entry name" value="NEUROGUIDIN"/>
    <property type="match status" value="1"/>
</dbReference>
<feature type="compositionally biased region" description="Acidic residues" evidence="2">
    <location>
        <begin position="131"/>
        <end position="148"/>
    </location>
</feature>
<dbReference type="Proteomes" id="UP000492821">
    <property type="component" value="Unassembled WGS sequence"/>
</dbReference>
<dbReference type="Pfam" id="PF04000">
    <property type="entry name" value="Sas10_Utp3"/>
    <property type="match status" value="1"/>
</dbReference>
<evidence type="ECO:0000256" key="1">
    <source>
        <dbReference type="ARBA" id="ARBA00010979"/>
    </source>
</evidence>
<reference evidence="4" key="2">
    <citation type="submission" date="2020-10" db="UniProtKB">
        <authorList>
            <consortium name="WormBaseParasite"/>
        </authorList>
    </citation>
    <scope>IDENTIFICATION</scope>
</reference>
<dbReference type="AlphaFoldDB" id="A0A7E4V2H5"/>
<protein>
    <submittedName>
        <fullName evidence="4">Neuroguidin</fullName>
    </submittedName>
</protein>
<proteinExistence type="inferred from homology"/>
<organism evidence="3 4">
    <name type="scientific">Panagrellus redivivus</name>
    <name type="common">Microworm</name>
    <dbReference type="NCBI Taxonomy" id="6233"/>
    <lineage>
        <taxon>Eukaryota</taxon>
        <taxon>Metazoa</taxon>
        <taxon>Ecdysozoa</taxon>
        <taxon>Nematoda</taxon>
        <taxon>Chromadorea</taxon>
        <taxon>Rhabditida</taxon>
        <taxon>Tylenchina</taxon>
        <taxon>Panagrolaimomorpha</taxon>
        <taxon>Panagrolaimoidea</taxon>
        <taxon>Panagrolaimidae</taxon>
        <taxon>Panagrellus</taxon>
    </lineage>
</organism>
<dbReference type="GO" id="GO:0000462">
    <property type="term" value="P:maturation of SSU-rRNA from tricistronic rRNA transcript (SSU-rRNA, 5.8S rRNA, LSU-rRNA)"/>
    <property type="evidence" value="ECO:0007669"/>
    <property type="project" value="TreeGrafter"/>
</dbReference>
<feature type="region of interest" description="Disordered" evidence="2">
    <location>
        <begin position="234"/>
        <end position="253"/>
    </location>
</feature>
<dbReference type="InterPro" id="IPR007146">
    <property type="entry name" value="Sas10/Utp3/C1D"/>
</dbReference>
<evidence type="ECO:0000313" key="4">
    <source>
        <dbReference type="WBParaSite" id="Pan_g15762.t1"/>
    </source>
</evidence>
<feature type="compositionally biased region" description="Basic and acidic residues" evidence="2">
    <location>
        <begin position="206"/>
        <end position="224"/>
    </location>
</feature>
<accession>A0A7E4V2H5</accession>
<dbReference type="PANTHER" id="PTHR13237">
    <property type="entry name" value="SOMETHING ABOUT SILENCING PROTEIN 10-RELATED"/>
    <property type="match status" value="1"/>
</dbReference>
<feature type="compositionally biased region" description="Basic and acidic residues" evidence="2">
    <location>
        <begin position="234"/>
        <end position="247"/>
    </location>
</feature>
<evidence type="ECO:0000256" key="2">
    <source>
        <dbReference type="SAM" id="MobiDB-lite"/>
    </source>
</evidence>
<dbReference type="GO" id="GO:0032040">
    <property type="term" value="C:small-subunit processome"/>
    <property type="evidence" value="ECO:0007669"/>
    <property type="project" value="TreeGrafter"/>
</dbReference>
<feature type="region of interest" description="Disordered" evidence="2">
    <location>
        <begin position="131"/>
        <end position="160"/>
    </location>
</feature>